<accession>A0A0S7ERR7</accession>
<sequence>HTQSVQRSCCGVTVLLLISSMGEKCILDRSPIHPRTDNHSYTESHHSPKKMHGFELWRKVQYPQFPSCMFSQGKHANCVPKCPLRDLNPTLSCCRKTVSNCSDMQHKYQTQKQ</sequence>
<feature type="non-terminal residue" evidence="1">
    <location>
        <position position="1"/>
    </location>
</feature>
<dbReference type="EMBL" id="GBYX01476714">
    <property type="protein sequence ID" value="JAO04963.1"/>
    <property type="molecule type" value="Transcribed_RNA"/>
</dbReference>
<reference evidence="1" key="1">
    <citation type="submission" date="2014-12" db="EMBL/GenBank/DDBJ databases">
        <title>Parallel Evolution in Life History Adaptation Evident in the Tissue-Specific Poeciliopsis prolifica transcriptome.</title>
        <authorList>
            <person name="Jue N.K."/>
            <person name="Foley R.J."/>
            <person name="Obergfell C."/>
            <person name="Reznick D.N."/>
            <person name="O'Neill R.J."/>
            <person name="O'Neill M.J."/>
        </authorList>
    </citation>
    <scope>NUCLEOTIDE SEQUENCE</scope>
</reference>
<evidence type="ECO:0000313" key="1">
    <source>
        <dbReference type="EMBL" id="JAO04963.1"/>
    </source>
</evidence>
<protein>
    <submittedName>
        <fullName evidence="1">PPUP204</fullName>
    </submittedName>
</protein>
<proteinExistence type="predicted"/>
<gene>
    <name evidence="1" type="primary">PPUP204</name>
</gene>
<dbReference type="AlphaFoldDB" id="A0A0S7ERR7"/>
<organism evidence="1">
    <name type="scientific">Poeciliopsis prolifica</name>
    <name type="common">blackstripe livebearer</name>
    <dbReference type="NCBI Taxonomy" id="188132"/>
    <lineage>
        <taxon>Eukaryota</taxon>
        <taxon>Metazoa</taxon>
        <taxon>Chordata</taxon>
        <taxon>Craniata</taxon>
        <taxon>Vertebrata</taxon>
        <taxon>Euteleostomi</taxon>
        <taxon>Actinopterygii</taxon>
        <taxon>Neopterygii</taxon>
        <taxon>Teleostei</taxon>
        <taxon>Neoteleostei</taxon>
        <taxon>Acanthomorphata</taxon>
        <taxon>Ovalentaria</taxon>
        <taxon>Atherinomorphae</taxon>
        <taxon>Cyprinodontiformes</taxon>
        <taxon>Poeciliidae</taxon>
        <taxon>Poeciliinae</taxon>
        <taxon>Poeciliopsis</taxon>
    </lineage>
</organism>
<name>A0A0S7ERR7_9TELE</name>